<dbReference type="KEGG" id="nmt:NMV_0545"/>
<protein>
    <recommendedName>
        <fullName evidence="1">DUF6883 domain-containing protein</fullName>
    </recommendedName>
</protein>
<evidence type="ECO:0000313" key="3">
    <source>
        <dbReference type="Proteomes" id="UP000002076"/>
    </source>
</evidence>
<dbReference type="RefSeq" id="WP_014573815.1">
    <property type="nucleotide sequence ID" value="NC_017501.1"/>
</dbReference>
<sequence>MPTLRLLIPNADSVIIDTRKFTDYALNPNHDVGRHKARVFESALGYNQSNATELILKIRQGLKDNPARLGKKDQYGQRYTVDIPITGPNGKTAIVTTGWILVPGSEIPKMTTVLVK</sequence>
<evidence type="ECO:0000259" key="1">
    <source>
        <dbReference type="Pfam" id="PF21814"/>
    </source>
</evidence>
<accession>A0A9K2KMI6</accession>
<gene>
    <name evidence="2" type="ordered locus">NMV_0545</name>
</gene>
<dbReference type="AlphaFoldDB" id="A0A9K2KMI6"/>
<feature type="domain" description="DUF6883" evidence="1">
    <location>
        <begin position="8"/>
        <end position="115"/>
    </location>
</feature>
<dbReference type="InterPro" id="IPR049250">
    <property type="entry name" value="DUF6883"/>
</dbReference>
<organism evidence="2 3">
    <name type="scientific">Neisseria meningitidis serogroup C (strain 8013)</name>
    <dbReference type="NCBI Taxonomy" id="604162"/>
    <lineage>
        <taxon>Bacteria</taxon>
        <taxon>Pseudomonadati</taxon>
        <taxon>Pseudomonadota</taxon>
        <taxon>Betaproteobacteria</taxon>
        <taxon>Neisseriales</taxon>
        <taxon>Neisseriaceae</taxon>
        <taxon>Neisseria</taxon>
    </lineage>
</organism>
<dbReference type="Proteomes" id="UP000002076">
    <property type="component" value="Chromosome"/>
</dbReference>
<reference evidence="2 3" key="1">
    <citation type="journal article" date="2009" name="Genome Biol.">
        <title>NeMeSys: a biological resource for narrowing the gap between sequence and function in the human pathogen Neisseria meningitidis.</title>
        <authorList>
            <person name="Rusniok C."/>
            <person name="Vallenet D."/>
            <person name="Floquet S."/>
            <person name="Ewles H."/>
            <person name="Mouze-Soulama C."/>
            <person name="Brown D."/>
            <person name="Lajus A."/>
            <person name="Buchrieser C."/>
            <person name="Medigue C."/>
            <person name="Glaser P."/>
            <person name="Pelicic V."/>
        </authorList>
    </citation>
    <scope>NUCLEOTIDE SEQUENCE [LARGE SCALE GENOMIC DNA]</scope>
    <source>
        <strain evidence="2 3">8013</strain>
    </source>
</reference>
<dbReference type="Pfam" id="PF21814">
    <property type="entry name" value="DUF6883"/>
    <property type="match status" value="1"/>
</dbReference>
<name>A0A9K2KMI6_NEIM8</name>
<evidence type="ECO:0000313" key="2">
    <source>
        <dbReference type="EMBL" id="CAX49471.1"/>
    </source>
</evidence>
<dbReference type="EMBL" id="FM999788">
    <property type="protein sequence ID" value="CAX49471.1"/>
    <property type="molecule type" value="Genomic_DNA"/>
</dbReference>
<proteinExistence type="predicted"/>